<evidence type="ECO:0000313" key="2">
    <source>
        <dbReference type="Proteomes" id="UP000316304"/>
    </source>
</evidence>
<name>A0A5C6BXY6_9BACT</name>
<gene>
    <name evidence="1" type="ORF">Pla52o_53750</name>
</gene>
<organism evidence="1 2">
    <name type="scientific">Novipirellula galeiformis</name>
    <dbReference type="NCBI Taxonomy" id="2528004"/>
    <lineage>
        <taxon>Bacteria</taxon>
        <taxon>Pseudomonadati</taxon>
        <taxon>Planctomycetota</taxon>
        <taxon>Planctomycetia</taxon>
        <taxon>Pirellulales</taxon>
        <taxon>Pirellulaceae</taxon>
        <taxon>Novipirellula</taxon>
    </lineage>
</organism>
<evidence type="ECO:0008006" key="3">
    <source>
        <dbReference type="Google" id="ProtNLM"/>
    </source>
</evidence>
<comment type="caution">
    <text evidence="1">The sequence shown here is derived from an EMBL/GenBank/DDBJ whole genome shotgun (WGS) entry which is preliminary data.</text>
</comment>
<dbReference type="RefSeq" id="WP_231612631.1">
    <property type="nucleotide sequence ID" value="NZ_SJPT01000014.1"/>
</dbReference>
<dbReference type="InterPro" id="IPR021889">
    <property type="entry name" value="DUF3500"/>
</dbReference>
<keyword evidence="2" id="KW-1185">Reference proteome</keyword>
<reference evidence="1 2" key="1">
    <citation type="submission" date="2019-02" db="EMBL/GenBank/DDBJ databases">
        <title>Deep-cultivation of Planctomycetes and their phenomic and genomic characterization uncovers novel biology.</title>
        <authorList>
            <person name="Wiegand S."/>
            <person name="Jogler M."/>
            <person name="Boedeker C."/>
            <person name="Pinto D."/>
            <person name="Vollmers J."/>
            <person name="Rivas-Marin E."/>
            <person name="Kohn T."/>
            <person name="Peeters S.H."/>
            <person name="Heuer A."/>
            <person name="Rast P."/>
            <person name="Oberbeckmann S."/>
            <person name="Bunk B."/>
            <person name="Jeske O."/>
            <person name="Meyerdierks A."/>
            <person name="Storesund J.E."/>
            <person name="Kallscheuer N."/>
            <person name="Luecker S."/>
            <person name="Lage O.M."/>
            <person name="Pohl T."/>
            <person name="Merkel B.J."/>
            <person name="Hornburger P."/>
            <person name="Mueller R.-W."/>
            <person name="Bruemmer F."/>
            <person name="Labrenz M."/>
            <person name="Spormann A.M."/>
            <person name="Op Den Camp H."/>
            <person name="Overmann J."/>
            <person name="Amann R."/>
            <person name="Jetten M.S.M."/>
            <person name="Mascher T."/>
            <person name="Medema M.H."/>
            <person name="Devos D.P."/>
            <person name="Kaster A.-K."/>
            <person name="Ovreas L."/>
            <person name="Rohde M."/>
            <person name="Galperin M.Y."/>
            <person name="Jogler C."/>
        </authorList>
    </citation>
    <scope>NUCLEOTIDE SEQUENCE [LARGE SCALE GENOMIC DNA]</scope>
    <source>
        <strain evidence="1 2">Pla52o</strain>
    </source>
</reference>
<dbReference type="PROSITE" id="PS51318">
    <property type="entry name" value="TAT"/>
    <property type="match status" value="1"/>
</dbReference>
<sequence>MNMNRPHGQRVARREFVKLGGAAAVGVASAGLFDARFAHAAGSSETSAETVVAELYASLSEKQKEAVWRPFDHADRGKINANWHISKATIGDDLFSKQQKTLIDQIVRNITTKDGYQRLIQQMDDDDGGMENYSFALFGKPGTDQFQFEMTGRHLTMRADGNRVDKAAFGGPLVYGHGEENPTDNLFYYQTQQTNKVFQALDAGQAKQALQKKAPKEAAVQLQGASGHFPGIAVNKLSSDQKELVEATLKVLLAPYREGDVDEVMEILKSSGGLDQLHMAFYQEEDLDDDRVWDIWRVEGPSLVWHFRGAPHVHAYVNIGVKS</sequence>
<proteinExistence type="predicted"/>
<protein>
    <recommendedName>
        <fullName evidence="3">DUF3500 domain-containing protein</fullName>
    </recommendedName>
</protein>
<dbReference type="EMBL" id="SJPT01000014">
    <property type="protein sequence ID" value="TWU17200.1"/>
    <property type="molecule type" value="Genomic_DNA"/>
</dbReference>
<dbReference type="Proteomes" id="UP000316304">
    <property type="component" value="Unassembled WGS sequence"/>
</dbReference>
<dbReference type="AlphaFoldDB" id="A0A5C6BXY6"/>
<dbReference type="Pfam" id="PF12006">
    <property type="entry name" value="DUF3500"/>
    <property type="match status" value="1"/>
</dbReference>
<dbReference type="InterPro" id="IPR006311">
    <property type="entry name" value="TAT_signal"/>
</dbReference>
<evidence type="ECO:0000313" key="1">
    <source>
        <dbReference type="EMBL" id="TWU17200.1"/>
    </source>
</evidence>
<accession>A0A5C6BXY6</accession>